<comment type="caution">
    <text evidence="1">The sequence shown here is derived from an EMBL/GenBank/DDBJ whole genome shotgun (WGS) entry which is preliminary data.</text>
</comment>
<keyword evidence="2" id="KW-1185">Reference proteome</keyword>
<organism evidence="1 2">
    <name type="scientific">Periconia digitata</name>
    <dbReference type="NCBI Taxonomy" id="1303443"/>
    <lineage>
        <taxon>Eukaryota</taxon>
        <taxon>Fungi</taxon>
        <taxon>Dikarya</taxon>
        <taxon>Ascomycota</taxon>
        <taxon>Pezizomycotina</taxon>
        <taxon>Dothideomycetes</taxon>
        <taxon>Pleosporomycetidae</taxon>
        <taxon>Pleosporales</taxon>
        <taxon>Massarineae</taxon>
        <taxon>Periconiaceae</taxon>
        <taxon>Periconia</taxon>
    </lineage>
</organism>
<evidence type="ECO:0000313" key="2">
    <source>
        <dbReference type="Proteomes" id="UP001152607"/>
    </source>
</evidence>
<proteinExistence type="predicted"/>
<dbReference type="AlphaFoldDB" id="A0A9W4UHU1"/>
<dbReference type="EMBL" id="CAOQHR010000007">
    <property type="protein sequence ID" value="CAI6336818.1"/>
    <property type="molecule type" value="Genomic_DNA"/>
</dbReference>
<gene>
    <name evidence="1" type="ORF">PDIGIT_LOCUS9924</name>
</gene>
<reference evidence="1" key="1">
    <citation type="submission" date="2023-01" db="EMBL/GenBank/DDBJ databases">
        <authorList>
            <person name="Van Ghelder C."/>
            <person name="Rancurel C."/>
        </authorList>
    </citation>
    <scope>NUCLEOTIDE SEQUENCE</scope>
    <source>
        <strain evidence="1">CNCM I-4278</strain>
    </source>
</reference>
<evidence type="ECO:0000313" key="1">
    <source>
        <dbReference type="EMBL" id="CAI6336818.1"/>
    </source>
</evidence>
<dbReference type="Proteomes" id="UP001152607">
    <property type="component" value="Unassembled WGS sequence"/>
</dbReference>
<accession>A0A9W4UHU1</accession>
<name>A0A9W4UHU1_9PLEO</name>
<protein>
    <submittedName>
        <fullName evidence="1">Uncharacterized protein</fullName>
    </submittedName>
</protein>
<sequence length="51" mass="5658">MCRFTSVCTCCLVSNTHLDCILNESGRLGGASSITTICHNSREIRRRLNIT</sequence>